<feature type="transmembrane region" description="Helical" evidence="1">
    <location>
        <begin position="185"/>
        <end position="205"/>
    </location>
</feature>
<dbReference type="EMBL" id="HBEW01001838">
    <property type="protein sequence ID" value="CAD8578049.1"/>
    <property type="molecule type" value="Transcribed_RNA"/>
</dbReference>
<feature type="transmembrane region" description="Helical" evidence="1">
    <location>
        <begin position="6"/>
        <end position="31"/>
    </location>
</feature>
<dbReference type="InterPro" id="IPR040283">
    <property type="entry name" value="DDB_G0292058-like"/>
</dbReference>
<organism evidence="3">
    <name type="scientific">Ostreococcus mediterraneus</name>
    <dbReference type="NCBI Taxonomy" id="1486918"/>
    <lineage>
        <taxon>Eukaryota</taxon>
        <taxon>Viridiplantae</taxon>
        <taxon>Chlorophyta</taxon>
        <taxon>Mamiellophyceae</taxon>
        <taxon>Mamiellales</taxon>
        <taxon>Bathycoccaceae</taxon>
        <taxon>Ostreococcus</taxon>
    </lineage>
</organism>
<evidence type="ECO:0000313" key="2">
    <source>
        <dbReference type="EMBL" id="CAD8578047.1"/>
    </source>
</evidence>
<accession>A0A6U0EE24</accession>
<evidence type="ECO:0000313" key="3">
    <source>
        <dbReference type="EMBL" id="CAD8578049.1"/>
    </source>
</evidence>
<proteinExistence type="predicted"/>
<keyword evidence="1" id="KW-0812">Transmembrane</keyword>
<dbReference type="PANTHER" id="PTHR31414">
    <property type="entry name" value="TRANSMEMBRANE PROTEIN DDB_G0292058"/>
    <property type="match status" value="1"/>
</dbReference>
<dbReference type="AlphaFoldDB" id="A0A6U0EE24"/>
<dbReference type="GO" id="GO:0016020">
    <property type="term" value="C:membrane"/>
    <property type="evidence" value="ECO:0007669"/>
    <property type="project" value="TreeGrafter"/>
</dbReference>
<sequence>MPGLVIAVLLLLSMILVAGFYLLSSVCKCCGMCQCCFRPTPYTRKQMHMAKGIQFAFVLMAAAGCLMIYIRSPDLTDGILDIADGLVNSTTTLVGDVEDISDAIAGLTTDDSSVDSGIMDLSSAADTVKTQIVKTKDLLEKYVDQIQLGADIMAGVILGVAFITMALSILNFWRLLTLFAVITSLILILSWIVVGVLAAVGVFLADFCYTGDQYLINPKLVDISKDIPCPDARDVVEFGNEFRQMIVNIVTDVNDAVAGYNAGSGSPKKDYICLPYQMQNIEDLCGSTPATTAGSFLTPYWSDDYSNYVCEAFANGELSGITNVYPPWDTLNCAGGSSGSGYSNFTWSSAPSSKYYTGVKHNYLISEDLSTAYSAVSATGFDDNLSDLAALNAVIPKFEGILKCQFIADMFASMSSGCHGTAEAIADMWKGFVVISVAYLCLWIAMLVTLGRMSNADLMIDGGRFNAKKAGLL</sequence>
<evidence type="ECO:0000256" key="1">
    <source>
        <dbReference type="SAM" id="Phobius"/>
    </source>
</evidence>
<gene>
    <name evidence="2" type="ORF">OMED0929_LOCUS1529</name>
    <name evidence="3" type="ORF">OMED0929_LOCUS1530</name>
</gene>
<feature type="transmembrane region" description="Helical" evidence="1">
    <location>
        <begin position="152"/>
        <end position="173"/>
    </location>
</feature>
<reference evidence="3" key="1">
    <citation type="submission" date="2021-01" db="EMBL/GenBank/DDBJ databases">
        <authorList>
            <person name="Corre E."/>
            <person name="Pelletier E."/>
            <person name="Niang G."/>
            <person name="Scheremetjew M."/>
            <person name="Finn R."/>
            <person name="Kale V."/>
            <person name="Holt S."/>
            <person name="Cochrane G."/>
            <person name="Meng A."/>
            <person name="Brown T."/>
            <person name="Cohen L."/>
        </authorList>
    </citation>
    <scope>NUCLEOTIDE SEQUENCE</scope>
    <source>
        <strain evidence="3">Clade-D-RCC2572</strain>
    </source>
</reference>
<feature type="transmembrane region" description="Helical" evidence="1">
    <location>
        <begin position="52"/>
        <end position="70"/>
    </location>
</feature>
<keyword evidence="1" id="KW-0472">Membrane</keyword>
<dbReference type="PANTHER" id="PTHR31414:SF18">
    <property type="entry name" value="TRANSMEMBRANE PROTEIN-RELATED"/>
    <property type="match status" value="1"/>
</dbReference>
<keyword evidence="1" id="KW-1133">Transmembrane helix</keyword>
<dbReference type="EMBL" id="HBEW01001837">
    <property type="protein sequence ID" value="CAD8578047.1"/>
    <property type="molecule type" value="Transcribed_RNA"/>
</dbReference>
<name>A0A6U0EE24_9CHLO</name>
<feature type="transmembrane region" description="Helical" evidence="1">
    <location>
        <begin position="428"/>
        <end position="450"/>
    </location>
</feature>
<protein>
    <submittedName>
        <fullName evidence="3">Uncharacterized protein</fullName>
    </submittedName>
</protein>